<protein>
    <submittedName>
        <fullName evidence="3">Uncharacterized protein</fullName>
    </submittedName>
</protein>
<proteinExistence type="predicted"/>
<reference evidence="3" key="1">
    <citation type="submission" date="2023-03" db="EMBL/GenBank/DDBJ databases">
        <title>Actinorhabdospora filicis NBRC 111898.</title>
        <authorList>
            <person name="Ichikawa N."/>
            <person name="Sato H."/>
            <person name="Tonouchi N."/>
        </authorList>
    </citation>
    <scope>NUCLEOTIDE SEQUENCE</scope>
    <source>
        <strain evidence="3">NBRC 111898</strain>
    </source>
</reference>
<name>A0A9W6SKJ0_9ACTN</name>
<evidence type="ECO:0000256" key="2">
    <source>
        <dbReference type="SAM" id="Phobius"/>
    </source>
</evidence>
<comment type="caution">
    <text evidence="3">The sequence shown here is derived from an EMBL/GenBank/DDBJ whole genome shotgun (WGS) entry which is preliminary data.</text>
</comment>
<keyword evidence="2" id="KW-0812">Transmembrane</keyword>
<accession>A0A9W6SKJ0</accession>
<dbReference type="EMBL" id="BSTX01000001">
    <property type="protein sequence ID" value="GLZ77507.1"/>
    <property type="molecule type" value="Genomic_DNA"/>
</dbReference>
<dbReference type="AlphaFoldDB" id="A0A9W6SKJ0"/>
<organism evidence="3 4">
    <name type="scientific">Actinorhabdospora filicis</name>
    <dbReference type="NCBI Taxonomy" id="1785913"/>
    <lineage>
        <taxon>Bacteria</taxon>
        <taxon>Bacillati</taxon>
        <taxon>Actinomycetota</taxon>
        <taxon>Actinomycetes</taxon>
        <taxon>Micromonosporales</taxon>
        <taxon>Micromonosporaceae</taxon>
        <taxon>Actinorhabdospora</taxon>
    </lineage>
</organism>
<keyword evidence="2" id="KW-0472">Membrane</keyword>
<dbReference type="Proteomes" id="UP001165079">
    <property type="component" value="Unassembled WGS sequence"/>
</dbReference>
<gene>
    <name evidence="3" type="ORF">Afil01_23140</name>
</gene>
<dbReference type="RefSeq" id="WP_285662608.1">
    <property type="nucleotide sequence ID" value="NZ_BSTX01000001.1"/>
</dbReference>
<evidence type="ECO:0000256" key="1">
    <source>
        <dbReference type="SAM" id="MobiDB-lite"/>
    </source>
</evidence>
<feature type="region of interest" description="Disordered" evidence="1">
    <location>
        <begin position="62"/>
        <end position="100"/>
    </location>
</feature>
<evidence type="ECO:0000313" key="3">
    <source>
        <dbReference type="EMBL" id="GLZ77507.1"/>
    </source>
</evidence>
<evidence type="ECO:0000313" key="4">
    <source>
        <dbReference type="Proteomes" id="UP001165079"/>
    </source>
</evidence>
<keyword evidence="4" id="KW-1185">Reference proteome</keyword>
<feature type="transmembrane region" description="Helical" evidence="2">
    <location>
        <begin position="32"/>
        <end position="50"/>
    </location>
</feature>
<sequence length="100" mass="10303">MVVQTAMVARFLVLLLAVGVNSRVEPLPALVILLLVAGAMVVVPTLRWLVHRLLRVAAAPAHGPPRVARTGSPGVRTPSDPGIPGAVRARAPSPGGHAFA</sequence>
<keyword evidence="2" id="KW-1133">Transmembrane helix</keyword>